<evidence type="ECO:0000313" key="2">
    <source>
        <dbReference type="Proteomes" id="UP000054559"/>
    </source>
</evidence>
<name>A0A0J8QTJ9_COCIT</name>
<dbReference type="AlphaFoldDB" id="A0A0J8QTJ9"/>
<organism evidence="1 2">
    <name type="scientific">Coccidioides immitis RMSCC 3703</name>
    <dbReference type="NCBI Taxonomy" id="454286"/>
    <lineage>
        <taxon>Eukaryota</taxon>
        <taxon>Fungi</taxon>
        <taxon>Dikarya</taxon>
        <taxon>Ascomycota</taxon>
        <taxon>Pezizomycotina</taxon>
        <taxon>Eurotiomycetes</taxon>
        <taxon>Eurotiomycetidae</taxon>
        <taxon>Onygenales</taxon>
        <taxon>Onygenaceae</taxon>
        <taxon>Coccidioides</taxon>
    </lineage>
</organism>
<reference evidence="2" key="1">
    <citation type="journal article" date="2010" name="Genome Res.">
        <title>Population genomic sequencing of Coccidioides fungi reveals recent hybridization and transposon control.</title>
        <authorList>
            <person name="Neafsey D.E."/>
            <person name="Barker B.M."/>
            <person name="Sharpton T.J."/>
            <person name="Stajich J.E."/>
            <person name="Park D.J."/>
            <person name="Whiston E."/>
            <person name="Hung C.-Y."/>
            <person name="McMahan C."/>
            <person name="White J."/>
            <person name="Sykes S."/>
            <person name="Heiman D."/>
            <person name="Young S."/>
            <person name="Zeng Q."/>
            <person name="Abouelleil A."/>
            <person name="Aftuck L."/>
            <person name="Bessette D."/>
            <person name="Brown A."/>
            <person name="FitzGerald M."/>
            <person name="Lui A."/>
            <person name="Macdonald J.P."/>
            <person name="Priest M."/>
            <person name="Orbach M.J."/>
            <person name="Galgiani J.N."/>
            <person name="Kirkland T.N."/>
            <person name="Cole G.T."/>
            <person name="Birren B.W."/>
            <person name="Henn M.R."/>
            <person name="Taylor J.W."/>
            <person name="Rounsley S.D."/>
        </authorList>
    </citation>
    <scope>NUCLEOTIDE SEQUENCE [LARGE SCALE GENOMIC DNA]</scope>
    <source>
        <strain evidence="2">RMSCC 3703</strain>
    </source>
</reference>
<protein>
    <submittedName>
        <fullName evidence="1">Uncharacterized protein</fullName>
    </submittedName>
</protein>
<proteinExistence type="predicted"/>
<dbReference type="EMBL" id="DS268343">
    <property type="protein sequence ID" value="KMU75390.1"/>
    <property type="molecule type" value="Genomic_DNA"/>
</dbReference>
<dbReference type="Proteomes" id="UP000054559">
    <property type="component" value="Unassembled WGS sequence"/>
</dbReference>
<evidence type="ECO:0000313" key="1">
    <source>
        <dbReference type="EMBL" id="KMU75390.1"/>
    </source>
</evidence>
<sequence length="60" mass="6818">VLMIQSCWNIPCKQPKLQEAMFGTVIMISSSISQLARNKHLRELPLQLGQVAFQQIHILS</sequence>
<feature type="non-terminal residue" evidence="1">
    <location>
        <position position="1"/>
    </location>
</feature>
<gene>
    <name evidence="1" type="ORF">CISG_10406</name>
</gene>
<accession>A0A0J8QTJ9</accession>